<keyword evidence="6 10" id="KW-0808">Transferase</keyword>
<dbReference type="InterPro" id="IPR017853">
    <property type="entry name" value="GH"/>
</dbReference>
<dbReference type="Gene3D" id="3.20.20.80">
    <property type="entry name" value="Glycosidases"/>
    <property type="match status" value="1"/>
</dbReference>
<keyword evidence="5 10" id="KW-0328">Glycosyltransferase</keyword>
<proteinExistence type="inferred from homology"/>
<evidence type="ECO:0000256" key="7">
    <source>
        <dbReference type="ARBA" id="ARBA00023277"/>
    </source>
</evidence>
<evidence type="ECO:0000313" key="12">
    <source>
        <dbReference type="EMBL" id="MTW20814.1"/>
    </source>
</evidence>
<dbReference type="GO" id="GO:0005975">
    <property type="term" value="P:carbohydrate metabolic process"/>
    <property type="evidence" value="ECO:0007669"/>
    <property type="project" value="InterPro"/>
</dbReference>
<dbReference type="OrthoDB" id="9763489at2"/>
<evidence type="ECO:0000256" key="1">
    <source>
        <dbReference type="ARBA" id="ARBA00000439"/>
    </source>
</evidence>
<dbReference type="EC" id="2.4.1.25" evidence="3 10"/>
<dbReference type="NCBIfam" id="TIGR00217">
    <property type="entry name" value="malQ"/>
    <property type="match status" value="1"/>
</dbReference>
<feature type="region of interest" description="Disordered" evidence="11">
    <location>
        <begin position="1"/>
        <end position="20"/>
    </location>
</feature>
<evidence type="ECO:0000256" key="5">
    <source>
        <dbReference type="ARBA" id="ARBA00022676"/>
    </source>
</evidence>
<name>A0A6N8EEP7_9GAMM</name>
<dbReference type="PANTHER" id="PTHR32438:SF5">
    <property type="entry name" value="4-ALPHA-GLUCANOTRANSFERASE DPE1, CHLOROPLASTIC_AMYLOPLASTIC"/>
    <property type="match status" value="1"/>
</dbReference>
<evidence type="ECO:0000256" key="10">
    <source>
        <dbReference type="RuleBase" id="RU361207"/>
    </source>
</evidence>
<accession>A0A6N8EEP7</accession>
<dbReference type="RefSeq" id="WP_155449402.1">
    <property type="nucleotide sequence ID" value="NZ_WNKT01000010.1"/>
</dbReference>
<comment type="caution">
    <text evidence="12">The sequence shown here is derived from an EMBL/GenBank/DDBJ whole genome shotgun (WGS) entry which is preliminary data.</text>
</comment>
<dbReference type="InterPro" id="IPR003385">
    <property type="entry name" value="Glyco_hydro_77"/>
</dbReference>
<dbReference type="AlphaFoldDB" id="A0A6N8EEP7"/>
<keyword evidence="13" id="KW-1185">Reference proteome</keyword>
<protein>
    <recommendedName>
        <fullName evidence="4 10">4-alpha-glucanotransferase</fullName>
        <ecNumber evidence="3 10">2.4.1.25</ecNumber>
    </recommendedName>
    <alternativeName>
        <fullName evidence="8 10">Amylomaltase</fullName>
    </alternativeName>
    <alternativeName>
        <fullName evidence="9 10">Disproportionating enzyme</fullName>
    </alternativeName>
</protein>
<dbReference type="Pfam" id="PF02446">
    <property type="entry name" value="Glyco_hydro_77"/>
    <property type="match status" value="1"/>
</dbReference>
<comment type="similarity">
    <text evidence="2 10">Belongs to the disproportionating enzyme family.</text>
</comment>
<evidence type="ECO:0000256" key="3">
    <source>
        <dbReference type="ARBA" id="ARBA00012560"/>
    </source>
</evidence>
<organism evidence="12 13">
    <name type="scientific">Allochromatium palmeri</name>
    <dbReference type="NCBI Taxonomy" id="231048"/>
    <lineage>
        <taxon>Bacteria</taxon>
        <taxon>Pseudomonadati</taxon>
        <taxon>Pseudomonadota</taxon>
        <taxon>Gammaproteobacteria</taxon>
        <taxon>Chromatiales</taxon>
        <taxon>Chromatiaceae</taxon>
        <taxon>Allochromatium</taxon>
    </lineage>
</organism>
<evidence type="ECO:0000256" key="4">
    <source>
        <dbReference type="ARBA" id="ARBA00020295"/>
    </source>
</evidence>
<dbReference type="GO" id="GO:0004134">
    <property type="term" value="F:4-alpha-glucanotransferase activity"/>
    <property type="evidence" value="ECO:0007669"/>
    <property type="project" value="UniProtKB-EC"/>
</dbReference>
<dbReference type="EMBL" id="WNKT01000010">
    <property type="protein sequence ID" value="MTW20814.1"/>
    <property type="molecule type" value="Genomic_DNA"/>
</dbReference>
<keyword evidence="7 10" id="KW-0119">Carbohydrate metabolism</keyword>
<evidence type="ECO:0000256" key="8">
    <source>
        <dbReference type="ARBA" id="ARBA00031423"/>
    </source>
</evidence>
<dbReference type="SUPFAM" id="SSF51445">
    <property type="entry name" value="(Trans)glycosidases"/>
    <property type="match status" value="1"/>
</dbReference>
<evidence type="ECO:0000256" key="11">
    <source>
        <dbReference type="SAM" id="MobiDB-lite"/>
    </source>
</evidence>
<comment type="catalytic activity">
    <reaction evidence="1 10">
        <text>Transfers a segment of a (1-&gt;4)-alpha-D-glucan to a new position in an acceptor, which may be glucose or a (1-&gt;4)-alpha-D-glucan.</text>
        <dbReference type="EC" id="2.4.1.25"/>
    </reaction>
</comment>
<sequence length="522" mass="58859">MVRLRVSAQPSPTGALNDMHRTSGLLLHPTSLPSPYGVGDLGPSARRFVDFLAAAGQGLWQMLPLGPTGYRDSPYQCTSAFAANPMLISPDGLLEAGWIEASDLDARPAFPEDQVDFGAVAPWKTQLLERAWAGFAERASEDDRAGYAQFCEREAFWLDDYVLYHALKTHHDLRPWTEWEPALAQRKRAALTRWSKRHSAEIELQCFIQYVFHRQWSELRDYAHARGVHLIGDIPIFVAHDSSEVWTHPEWFELDADGHPTVIAGVPPDYFSATGQRWGNPLYRWPVLAADGYRFWVERLRRMLELVDLVRIDHFRGFAGYWEIPASEETAINGRWAPGPGLALFHALTAALGENLPLIAEDLGVITEDVETLRDTLELPGMAVLQFGFEDLEDGFGGSSFLPHNHRRRLAVYTGTHDNNTLLGWWGERSESMREQACVYLNSDGQAVNWDFIRVALGSVADLALFPVQDVLNLGAEACMNRPGTAEGNWLWRYREDQLDPSAAERLLRLSRLNGRRPYEPG</sequence>
<evidence type="ECO:0000256" key="6">
    <source>
        <dbReference type="ARBA" id="ARBA00022679"/>
    </source>
</evidence>
<evidence type="ECO:0000256" key="2">
    <source>
        <dbReference type="ARBA" id="ARBA00005684"/>
    </source>
</evidence>
<evidence type="ECO:0000313" key="13">
    <source>
        <dbReference type="Proteomes" id="UP000434044"/>
    </source>
</evidence>
<dbReference type="PANTHER" id="PTHR32438">
    <property type="entry name" value="4-ALPHA-GLUCANOTRANSFERASE DPE1, CHLOROPLASTIC/AMYLOPLASTIC"/>
    <property type="match status" value="1"/>
</dbReference>
<reference evidence="12 13" key="1">
    <citation type="submission" date="2019-11" db="EMBL/GenBank/DDBJ databases">
        <title>Whole-genome sequence of the anaerobic purple sulfur bacterium Allochromatium palmeri DSM 15591.</title>
        <authorList>
            <person name="Kyndt J.A."/>
            <person name="Meyer T.E."/>
        </authorList>
    </citation>
    <scope>NUCLEOTIDE SEQUENCE [LARGE SCALE GENOMIC DNA]</scope>
    <source>
        <strain evidence="12 13">DSM 15591</strain>
    </source>
</reference>
<dbReference type="NCBIfam" id="NF011080">
    <property type="entry name" value="PRK14508.1-3"/>
    <property type="match status" value="1"/>
</dbReference>
<dbReference type="Proteomes" id="UP000434044">
    <property type="component" value="Unassembled WGS sequence"/>
</dbReference>
<evidence type="ECO:0000256" key="9">
    <source>
        <dbReference type="ARBA" id="ARBA00031501"/>
    </source>
</evidence>
<dbReference type="NCBIfam" id="NF011079">
    <property type="entry name" value="PRK14508.1-2"/>
    <property type="match status" value="1"/>
</dbReference>
<gene>
    <name evidence="12" type="primary">malQ</name>
    <name evidence="12" type="ORF">GJ668_06845</name>
</gene>